<evidence type="ECO:0000313" key="5">
    <source>
        <dbReference type="Proteomes" id="UP000259173"/>
    </source>
</evidence>
<reference evidence="3 4" key="1">
    <citation type="journal article" date="2014" name="Antonie Van Leeuwenhoek">
        <title>Hyphomonas beringensis sp. nov. and Hyphomonas chukchiensis sp. nov., isolated from surface seawater of the Bering Sea and Chukchi Sea.</title>
        <authorList>
            <person name="Li C."/>
            <person name="Lai Q."/>
            <person name="Li G."/>
            <person name="Dong C."/>
            <person name="Wang J."/>
            <person name="Liao Y."/>
            <person name="Shao Z."/>
        </authorList>
    </citation>
    <scope>NUCLEOTIDE SEQUENCE [LARGE SCALE GENOMIC DNA]</scope>
    <source>
        <strain evidence="3 4">22II1-22F38</strain>
    </source>
</reference>
<proteinExistence type="predicted"/>
<sequence length="243" mass="26447">MSADNTKGPSRPSQLSLGFPAKEPTLDALLVTEANESAMAVLRTPQAWPFPVICLLGPPRSGLSVLAKAWCREFDGSFYAAKEFSRLKTPGLSALATTAAVVDDADLVKKSENLLTLIDSAAAGGGRVLLTSKRHPSQWQTSSADLKSRFMALPVVEIREPDEEMLKARLESTAARFFLKLEPDLIKYVVPRLELSYTAIEIFIEKLSDKVTETGRAPSVPLARDVVEELGWANPDSAAFEDD</sequence>
<dbReference type="RefSeq" id="WP_035552238.1">
    <property type="nucleotide sequence ID" value="NZ_AWFH01000023.1"/>
</dbReference>
<dbReference type="eggNOG" id="COG0593">
    <property type="taxonomic scope" value="Bacteria"/>
</dbReference>
<dbReference type="AlphaFoldDB" id="A0A059DZJ2"/>
<reference evidence="5 6" key="2">
    <citation type="journal article" date="2018" name="Nat. Biotechnol.">
        <title>A standardized bacterial taxonomy based on genome phylogeny substantially revises the tree of life.</title>
        <authorList>
            <person name="Parks D.H."/>
            <person name="Chuvochina M."/>
            <person name="Waite D.W."/>
            <person name="Rinke C."/>
            <person name="Skarshewski A."/>
            <person name="Chaumeil P.A."/>
            <person name="Hugenholtz P."/>
        </authorList>
    </citation>
    <scope>NUCLEOTIDE SEQUENCE [LARGE SCALE GENOMIC DNA]</scope>
    <source>
        <strain evidence="2">UBA10378</strain>
        <strain evidence="1">UBA8557</strain>
    </source>
</reference>
<dbReference type="EMBL" id="DOGS01000146">
    <property type="protein sequence ID" value="HBQ48672.1"/>
    <property type="molecule type" value="Genomic_DNA"/>
</dbReference>
<dbReference type="Gene3D" id="3.40.50.300">
    <property type="entry name" value="P-loop containing nucleotide triphosphate hydrolases"/>
    <property type="match status" value="1"/>
</dbReference>
<accession>A0A059DZJ2</accession>
<dbReference type="InterPro" id="IPR027417">
    <property type="entry name" value="P-loop_NTPase"/>
</dbReference>
<dbReference type="SUPFAM" id="SSF52540">
    <property type="entry name" value="P-loop containing nucleoside triphosphate hydrolases"/>
    <property type="match status" value="1"/>
</dbReference>
<evidence type="ECO:0000313" key="2">
    <source>
        <dbReference type="EMBL" id="HBQ48672.1"/>
    </source>
</evidence>
<dbReference type="EMBL" id="DMBR01000011">
    <property type="protein sequence ID" value="HAE92964.1"/>
    <property type="molecule type" value="Genomic_DNA"/>
</dbReference>
<dbReference type="OrthoDB" id="7390113at2"/>
<name>A0A059DZJ2_9PROT</name>
<evidence type="ECO:0000313" key="4">
    <source>
        <dbReference type="Proteomes" id="UP000024547"/>
    </source>
</evidence>
<protein>
    <submittedName>
        <fullName evidence="3">Uncharacterized protein</fullName>
    </submittedName>
</protein>
<evidence type="ECO:0000313" key="6">
    <source>
        <dbReference type="Proteomes" id="UP000263957"/>
    </source>
</evidence>
<dbReference type="GeneID" id="92501151"/>
<dbReference type="Proteomes" id="UP000024547">
    <property type="component" value="Unassembled WGS sequence"/>
</dbReference>
<keyword evidence="4" id="KW-1185">Reference proteome</keyword>
<dbReference type="Proteomes" id="UP000259173">
    <property type="component" value="Unassembled WGS sequence"/>
</dbReference>
<dbReference type="PATRIC" id="fig|1280948.3.peg.2131"/>
<evidence type="ECO:0000313" key="3">
    <source>
        <dbReference type="EMBL" id="KCZ60412.1"/>
    </source>
</evidence>
<dbReference type="Proteomes" id="UP000263957">
    <property type="component" value="Unassembled WGS sequence"/>
</dbReference>
<comment type="caution">
    <text evidence="3">The sequence shown here is derived from an EMBL/GenBank/DDBJ whole genome shotgun (WGS) entry which is preliminary data.</text>
</comment>
<dbReference type="EMBL" id="AWFH01000023">
    <property type="protein sequence ID" value="KCZ60412.1"/>
    <property type="molecule type" value="Genomic_DNA"/>
</dbReference>
<dbReference type="STRING" id="1280948.HY36_05380"/>
<organism evidence="3 4">
    <name type="scientific">Hyphomonas atlantica</name>
    <dbReference type="NCBI Taxonomy" id="1280948"/>
    <lineage>
        <taxon>Bacteria</taxon>
        <taxon>Pseudomonadati</taxon>
        <taxon>Pseudomonadota</taxon>
        <taxon>Alphaproteobacteria</taxon>
        <taxon>Hyphomonadales</taxon>
        <taxon>Hyphomonadaceae</taxon>
        <taxon>Hyphomonas</taxon>
    </lineage>
</organism>
<evidence type="ECO:0000313" key="1">
    <source>
        <dbReference type="EMBL" id="HAE92964.1"/>
    </source>
</evidence>
<gene>
    <name evidence="1" type="ORF">DCG65_00275</name>
    <name evidence="2" type="ORF">DD728_07275</name>
    <name evidence="3" type="ORF">HY36_05380</name>
</gene>